<protein>
    <recommendedName>
        <fullName evidence="3">Primosomal protein N' (Replication factor Y)-superfamily II helicase</fullName>
    </recommendedName>
</protein>
<organism evidence="2">
    <name type="scientific">marine sediment metagenome</name>
    <dbReference type="NCBI Taxonomy" id="412755"/>
    <lineage>
        <taxon>unclassified sequences</taxon>
        <taxon>metagenomes</taxon>
        <taxon>ecological metagenomes</taxon>
    </lineage>
</organism>
<sequence length="373" mass="42229">MPPTPAFDDPPRTPVEEHRFPCTTCGSDLRFDPQQNLLVCDYCGNTESISDRRRHQPIAELDFSMAIARQLPQAEMEETRVSTCPNCAAQVEFDPGKHATVCPFCATPVVIDTGTNRHIKPRAVLPFALTETVARDAMTQWLGSLWFAPSNLQAYARKGRRMQGIYVPYWTYDADTQSSYSGERGTVYYVTQTVMRDGKPVQQQVPKVRWRSVSGRVSRFFDDVLVLASRSLPKKFTDALEPWDLAALEPYAPEYLAGFRAEAYAVTLEEGFAEAREIMDRMIERDVRFDIGGDRQQVHDIQTKLSNVTFKHVLLPVWLAAYKYQGKTYRFVVNGRTGNVQGERPYSTLKITFAVILGLIAAGIIGYFMAQQR</sequence>
<dbReference type="AlphaFoldDB" id="A0A0F9QG50"/>
<comment type="caution">
    <text evidence="2">The sequence shown here is derived from an EMBL/GenBank/DDBJ whole genome shotgun (WGS) entry which is preliminary data.</text>
</comment>
<keyword evidence="1" id="KW-0472">Membrane</keyword>
<evidence type="ECO:0000313" key="2">
    <source>
        <dbReference type="EMBL" id="KKN12171.1"/>
    </source>
</evidence>
<dbReference type="PANTHER" id="PTHR37826:SF3">
    <property type="entry name" value="J DOMAIN-CONTAINING PROTEIN"/>
    <property type="match status" value="1"/>
</dbReference>
<dbReference type="Gene3D" id="2.20.28.30">
    <property type="entry name" value="RNA polymerase ii, chain L"/>
    <property type="match status" value="1"/>
</dbReference>
<evidence type="ECO:0008006" key="3">
    <source>
        <dbReference type="Google" id="ProtNLM"/>
    </source>
</evidence>
<accession>A0A0F9QG50</accession>
<reference evidence="2" key="1">
    <citation type="journal article" date="2015" name="Nature">
        <title>Complex archaea that bridge the gap between prokaryotes and eukaryotes.</title>
        <authorList>
            <person name="Spang A."/>
            <person name="Saw J.H."/>
            <person name="Jorgensen S.L."/>
            <person name="Zaremba-Niedzwiedzka K."/>
            <person name="Martijn J."/>
            <person name="Lind A.E."/>
            <person name="van Eijk R."/>
            <person name="Schleper C."/>
            <person name="Guy L."/>
            <person name="Ettema T.J."/>
        </authorList>
    </citation>
    <scope>NUCLEOTIDE SEQUENCE</scope>
</reference>
<feature type="transmembrane region" description="Helical" evidence="1">
    <location>
        <begin position="351"/>
        <end position="370"/>
    </location>
</feature>
<dbReference type="PANTHER" id="PTHR37826">
    <property type="entry name" value="FLOTILLIN BAND_7_5 DOMAIN PROTEIN"/>
    <property type="match status" value="1"/>
</dbReference>
<keyword evidence="1" id="KW-0812">Transmembrane</keyword>
<evidence type="ECO:0000256" key="1">
    <source>
        <dbReference type="SAM" id="Phobius"/>
    </source>
</evidence>
<dbReference type="EMBL" id="LAZR01004059">
    <property type="protein sequence ID" value="KKN12171.1"/>
    <property type="molecule type" value="Genomic_DNA"/>
</dbReference>
<proteinExistence type="predicted"/>
<gene>
    <name evidence="2" type="ORF">LCGC14_1019140</name>
</gene>
<name>A0A0F9QG50_9ZZZZ</name>
<keyword evidence="1" id="KW-1133">Transmembrane helix</keyword>